<organism evidence="1 2">
    <name type="scientific">Arthrobacter phage Altadena</name>
    <dbReference type="NCBI Taxonomy" id="3059064"/>
    <lineage>
        <taxon>Viruses</taxon>
        <taxon>Duplodnaviria</taxon>
        <taxon>Heunggongvirae</taxon>
        <taxon>Uroviricota</taxon>
        <taxon>Caudoviricetes</taxon>
        <taxon>Berryhillviridae</taxon>
        <taxon>Altadenavirus</taxon>
        <taxon>Altadenavirus altadena</taxon>
    </lineage>
</organism>
<keyword evidence="2" id="KW-1185">Reference proteome</keyword>
<evidence type="ECO:0000313" key="2">
    <source>
        <dbReference type="Proteomes" id="UP001304441"/>
    </source>
</evidence>
<dbReference type="EMBL" id="OR521058">
    <property type="protein sequence ID" value="WNO25889.1"/>
    <property type="molecule type" value="Genomic_DNA"/>
</dbReference>
<evidence type="ECO:0000313" key="1">
    <source>
        <dbReference type="EMBL" id="WNO25889.1"/>
    </source>
</evidence>
<gene>
    <name evidence="1" type="primary">67</name>
    <name evidence="1" type="ORF">SEA_ALTADENA_67</name>
</gene>
<protein>
    <submittedName>
        <fullName evidence="1">Uncharacterized protein</fullName>
    </submittedName>
</protein>
<accession>A0AA96KHS2</accession>
<name>A0AA96KHS2_9CAUD</name>
<proteinExistence type="predicted"/>
<reference evidence="1 2" key="1">
    <citation type="submission" date="2023-08" db="EMBL/GenBank/DDBJ databases">
        <authorList>
            <person name="Beyer A.R."/>
            <person name="Cuttino I."/>
            <person name="Clifton D.R."/>
            <person name="Poitier J.S."/>
            <person name="White J."/>
            <person name="Ko C."/>
            <person name="Russell D.A."/>
            <person name="Jacobs-Sera D."/>
            <person name="Hatfull G.F."/>
        </authorList>
    </citation>
    <scope>NUCLEOTIDE SEQUENCE [LARGE SCALE GENOMIC DNA]</scope>
</reference>
<dbReference type="Proteomes" id="UP001304441">
    <property type="component" value="Segment"/>
</dbReference>
<sequence>MGAVEPRCGEDDEGRICDRVVDAGECVIHGPVGPELPEPSREDRYEAAVRAVLELCDQAEARAARRGIMALDAVVDADRIRAAIRDALLPTDAPMGEDRAPVSISGPGAGSARIGLSPVPGGPEAGTQPARIDVEIVEAPRYARSLFADSDLWPRW</sequence>